<organism evidence="1 2">
    <name type="scientific">Trichomonas vaginalis (strain ATCC PRA-98 / G3)</name>
    <dbReference type="NCBI Taxonomy" id="412133"/>
    <lineage>
        <taxon>Eukaryota</taxon>
        <taxon>Metamonada</taxon>
        <taxon>Parabasalia</taxon>
        <taxon>Trichomonadida</taxon>
        <taxon>Trichomonadidae</taxon>
        <taxon>Trichomonas</taxon>
    </lineage>
</organism>
<evidence type="ECO:0000313" key="1">
    <source>
        <dbReference type="EMBL" id="EAY21448.1"/>
    </source>
</evidence>
<dbReference type="VEuPathDB" id="TrichDB:TVAG_198870"/>
<dbReference type="AlphaFoldDB" id="A2DDS2"/>
<gene>
    <name evidence="1" type="ORF">TVAG_198870</name>
</gene>
<reference evidence="1" key="1">
    <citation type="submission" date="2006-10" db="EMBL/GenBank/DDBJ databases">
        <authorList>
            <person name="Amadeo P."/>
            <person name="Zhao Q."/>
            <person name="Wortman J."/>
            <person name="Fraser-Liggett C."/>
            <person name="Carlton J."/>
        </authorList>
    </citation>
    <scope>NUCLEOTIDE SEQUENCE</scope>
    <source>
        <strain evidence="1">G3</strain>
    </source>
</reference>
<reference evidence="1" key="2">
    <citation type="journal article" date="2007" name="Science">
        <title>Draft genome sequence of the sexually transmitted pathogen Trichomonas vaginalis.</title>
        <authorList>
            <person name="Carlton J.M."/>
            <person name="Hirt R.P."/>
            <person name="Silva J.C."/>
            <person name="Delcher A.L."/>
            <person name="Schatz M."/>
            <person name="Zhao Q."/>
            <person name="Wortman J.R."/>
            <person name="Bidwell S.L."/>
            <person name="Alsmark U.C.M."/>
            <person name="Besteiro S."/>
            <person name="Sicheritz-Ponten T."/>
            <person name="Noel C.J."/>
            <person name="Dacks J.B."/>
            <person name="Foster P.G."/>
            <person name="Simillion C."/>
            <person name="Van de Peer Y."/>
            <person name="Miranda-Saavedra D."/>
            <person name="Barton G.J."/>
            <person name="Westrop G.D."/>
            <person name="Mueller S."/>
            <person name="Dessi D."/>
            <person name="Fiori P.L."/>
            <person name="Ren Q."/>
            <person name="Paulsen I."/>
            <person name="Zhang H."/>
            <person name="Bastida-Corcuera F.D."/>
            <person name="Simoes-Barbosa A."/>
            <person name="Brown M.T."/>
            <person name="Hayes R.D."/>
            <person name="Mukherjee M."/>
            <person name="Okumura C.Y."/>
            <person name="Schneider R."/>
            <person name="Smith A.J."/>
            <person name="Vanacova S."/>
            <person name="Villalvazo M."/>
            <person name="Haas B.J."/>
            <person name="Pertea M."/>
            <person name="Feldblyum T.V."/>
            <person name="Utterback T.R."/>
            <person name="Shu C.L."/>
            <person name="Osoegawa K."/>
            <person name="de Jong P.J."/>
            <person name="Hrdy I."/>
            <person name="Horvathova L."/>
            <person name="Zubacova Z."/>
            <person name="Dolezal P."/>
            <person name="Malik S.B."/>
            <person name="Logsdon J.M. Jr."/>
            <person name="Henze K."/>
            <person name="Gupta A."/>
            <person name="Wang C.C."/>
            <person name="Dunne R.L."/>
            <person name="Upcroft J.A."/>
            <person name="Upcroft P."/>
            <person name="White O."/>
            <person name="Salzberg S.L."/>
            <person name="Tang P."/>
            <person name="Chiu C.-H."/>
            <person name="Lee Y.-S."/>
            <person name="Embley T.M."/>
            <person name="Coombs G.H."/>
            <person name="Mottram J.C."/>
            <person name="Tachezy J."/>
            <person name="Fraser-Liggett C.M."/>
            <person name="Johnson P.J."/>
        </authorList>
    </citation>
    <scope>NUCLEOTIDE SEQUENCE [LARGE SCALE GENOMIC DNA]</scope>
    <source>
        <strain evidence="1">G3</strain>
    </source>
</reference>
<proteinExistence type="predicted"/>
<protein>
    <submittedName>
        <fullName evidence="1">Uncharacterized protein</fullName>
    </submittedName>
</protein>
<accession>A2DDS2</accession>
<dbReference type="InParanoid" id="A2DDS2"/>
<keyword evidence="2" id="KW-1185">Reference proteome</keyword>
<dbReference type="Proteomes" id="UP000001542">
    <property type="component" value="Unassembled WGS sequence"/>
</dbReference>
<dbReference type="EMBL" id="DS113190">
    <property type="protein sequence ID" value="EAY21448.1"/>
    <property type="molecule type" value="Genomic_DNA"/>
</dbReference>
<dbReference type="VEuPathDB" id="TrichDB:TVAGG3_0999330"/>
<dbReference type="KEGG" id="tva:5466996"/>
<name>A2DDS2_TRIV3</name>
<evidence type="ECO:0000313" key="2">
    <source>
        <dbReference type="Proteomes" id="UP000001542"/>
    </source>
</evidence>
<sequence length="161" mass="18893">MAVLYFHLKGFKIHSANKKYLGKYYYSIFNHKSGICSEKFPFQYGKHKVSEYFHIKLDNNKYPSFTIKLYKKGILKDKLIATCQFDTQNINIDTVYNVRKLMCNRRNDFPHVSCSVSIHLSSTGLNPYQAPVREIDNVTQYLEAAGNQQELDNFFEELLRD</sequence>
<dbReference type="RefSeq" id="XP_001582434.1">
    <property type="nucleotide sequence ID" value="XM_001582384.1"/>
</dbReference>